<organism evidence="1 2">
    <name type="scientific">Pantoea rwandensis</name>
    <dbReference type="NCBI Taxonomy" id="1076550"/>
    <lineage>
        <taxon>Bacteria</taxon>
        <taxon>Pseudomonadati</taxon>
        <taxon>Pseudomonadota</taxon>
        <taxon>Gammaproteobacteria</taxon>
        <taxon>Enterobacterales</taxon>
        <taxon>Erwiniaceae</taxon>
        <taxon>Pantoea</taxon>
    </lineage>
</organism>
<gene>
    <name evidence="1" type="ORF">HA51_02465</name>
</gene>
<proteinExistence type="predicted"/>
<dbReference type="RefSeq" id="WP_084931697.1">
    <property type="nucleotide sequence ID" value="NZ_MLFR01000001.1"/>
</dbReference>
<evidence type="ECO:0000313" key="2">
    <source>
        <dbReference type="Proteomes" id="UP000193558"/>
    </source>
</evidence>
<sequence length="204" mass="23258">MAIMPMSYSPNTLQRRFDVIDEFELGSTTYWIIYDRKTPFAAVVDAGPVLIENDMRHRVIATLELARVENFSGFSVKAFWQDASALQVEGIVVQEIMQGFGLATRIYETLVVKENITLMSDHHHYEGGKALWKYIAQKSRLLQVFVLNTEEGKFYPYDGTKIRYDGLSIPENKIWSIHPDDSLRGVILIAENSSKVPELSKPVI</sequence>
<evidence type="ECO:0000313" key="1">
    <source>
        <dbReference type="EMBL" id="ORM71946.1"/>
    </source>
</evidence>
<reference evidence="1 2" key="1">
    <citation type="journal article" date="2017" name="Antonie Van Leeuwenhoek">
        <title>Phylogenomic resolution of the bacterial genus Pantoea and its relationship with Erwinia and Tatumella.</title>
        <authorList>
            <person name="Palmer M."/>
            <person name="Steenkamp E.T."/>
            <person name="Coetzee M.P."/>
            <person name="Chan W.Y."/>
            <person name="van Zyl E."/>
            <person name="De Maayer P."/>
            <person name="Coutinho T.A."/>
            <person name="Blom J."/>
            <person name="Smits T.H."/>
            <person name="Duffy B."/>
            <person name="Venter S.N."/>
        </authorList>
    </citation>
    <scope>NUCLEOTIDE SEQUENCE [LARGE SCALE GENOMIC DNA]</scope>
    <source>
        <strain evidence="1 2">LMG 26275</strain>
    </source>
</reference>
<dbReference type="Proteomes" id="UP000193558">
    <property type="component" value="Unassembled WGS sequence"/>
</dbReference>
<protein>
    <submittedName>
        <fullName evidence="1">Uncharacterized protein</fullName>
    </submittedName>
</protein>
<dbReference type="EMBL" id="MLFR01000001">
    <property type="protein sequence ID" value="ORM71946.1"/>
    <property type="molecule type" value="Genomic_DNA"/>
</dbReference>
<comment type="caution">
    <text evidence="1">The sequence shown here is derived from an EMBL/GenBank/DDBJ whole genome shotgun (WGS) entry which is preliminary data.</text>
</comment>
<dbReference type="OrthoDB" id="6419947at2"/>
<name>A0A1X1D5M0_9GAMM</name>
<dbReference type="AlphaFoldDB" id="A0A1X1D5M0"/>
<accession>A0A1X1D5M0</accession>